<evidence type="ECO:0000313" key="1">
    <source>
        <dbReference type="EMBL" id="KRX00664.1"/>
    </source>
</evidence>
<sequence length="381" mass="45670">MEEYNLQAMNEFQSFNDMQKNKQMPFKFINVFVKYKNKWLYIHYDINEKKFSVYNCNSSLSLDQIQDLVEFLIQFLEDHYDCDPFPNDIYINSNDSKILNVTSSSINSNRTLNSELSYSQQINTNKEAEQNVQKLRQYKEAVAQGKIQEHKKTQSLALHRRQFPVDYDELVDLTDEKQIKKIRKQPFQYYLTKVPYDASPGNFQNRTNKDHGNFIKQNNSNFFSSMSQDSRLTKSQYISPRLKQPTQISNQSYVQPENSQFQQEHKQFERSVINQVKNLKNDPQKYKFFKKNVPELNYLVKQIKNMQQKYQLQDSLRSKNSQFNSQNYVQKLRDLRNLIDQQTDIYNKQNPVRFLQNQNQNEVVFQNKFIKNNPDKQIHLN</sequence>
<organism evidence="1 2">
    <name type="scientific">Pseudocohnilembus persalinus</name>
    <name type="common">Ciliate</name>
    <dbReference type="NCBI Taxonomy" id="266149"/>
    <lineage>
        <taxon>Eukaryota</taxon>
        <taxon>Sar</taxon>
        <taxon>Alveolata</taxon>
        <taxon>Ciliophora</taxon>
        <taxon>Intramacronucleata</taxon>
        <taxon>Oligohymenophorea</taxon>
        <taxon>Scuticociliatia</taxon>
        <taxon>Philasterida</taxon>
        <taxon>Pseudocohnilembidae</taxon>
        <taxon>Pseudocohnilembus</taxon>
    </lineage>
</organism>
<protein>
    <submittedName>
        <fullName evidence="1">Uncharacterized protein</fullName>
    </submittedName>
</protein>
<dbReference type="AlphaFoldDB" id="A0A0V0QEU5"/>
<accession>A0A0V0QEU5</accession>
<dbReference type="EMBL" id="LDAU01000183">
    <property type="protein sequence ID" value="KRX00664.1"/>
    <property type="molecule type" value="Genomic_DNA"/>
</dbReference>
<evidence type="ECO:0000313" key="2">
    <source>
        <dbReference type="Proteomes" id="UP000054937"/>
    </source>
</evidence>
<keyword evidence="2" id="KW-1185">Reference proteome</keyword>
<comment type="caution">
    <text evidence="1">The sequence shown here is derived from an EMBL/GenBank/DDBJ whole genome shotgun (WGS) entry which is preliminary data.</text>
</comment>
<name>A0A0V0QEU5_PSEPJ</name>
<reference evidence="1 2" key="1">
    <citation type="journal article" date="2015" name="Sci. Rep.">
        <title>Genome of the facultative scuticociliatosis pathogen Pseudocohnilembus persalinus provides insight into its virulence through horizontal gene transfer.</title>
        <authorList>
            <person name="Xiong J."/>
            <person name="Wang G."/>
            <person name="Cheng J."/>
            <person name="Tian M."/>
            <person name="Pan X."/>
            <person name="Warren A."/>
            <person name="Jiang C."/>
            <person name="Yuan D."/>
            <person name="Miao W."/>
        </authorList>
    </citation>
    <scope>NUCLEOTIDE SEQUENCE [LARGE SCALE GENOMIC DNA]</scope>
    <source>
        <strain evidence="1">36N120E</strain>
    </source>
</reference>
<gene>
    <name evidence="1" type="ORF">PPERSA_00891</name>
</gene>
<dbReference type="Proteomes" id="UP000054937">
    <property type="component" value="Unassembled WGS sequence"/>
</dbReference>
<proteinExistence type="predicted"/>
<dbReference type="InParanoid" id="A0A0V0QEU5"/>